<dbReference type="OMA" id="PWIQEET"/>
<dbReference type="AlphaFoldDB" id="A0A8C5KCS3"/>
<dbReference type="SMART" id="SM00020">
    <property type="entry name" value="Tryp_SPc"/>
    <property type="match status" value="1"/>
</dbReference>
<evidence type="ECO:0000256" key="2">
    <source>
        <dbReference type="ARBA" id="ARBA00024195"/>
    </source>
</evidence>
<evidence type="ECO:0000256" key="1">
    <source>
        <dbReference type="ARBA" id="ARBA00023157"/>
    </source>
</evidence>
<dbReference type="Gene3D" id="2.40.10.10">
    <property type="entry name" value="Trypsin-like serine proteases"/>
    <property type="match status" value="1"/>
</dbReference>
<dbReference type="GO" id="GO:0004252">
    <property type="term" value="F:serine-type endopeptidase activity"/>
    <property type="evidence" value="ECO:0007669"/>
    <property type="project" value="InterPro"/>
</dbReference>
<dbReference type="InterPro" id="IPR051487">
    <property type="entry name" value="Ser/Thr_Proteases_Immune/Dev"/>
</dbReference>
<comment type="similarity">
    <text evidence="2">Belongs to the peptidase S1 family. CLIP subfamily.</text>
</comment>
<keyword evidence="1" id="KW-1015">Disulfide bond</keyword>
<organism evidence="4 5">
    <name type="scientific">Jaculus jaculus</name>
    <name type="common">Lesser Egyptian jerboa</name>
    <dbReference type="NCBI Taxonomy" id="51337"/>
    <lineage>
        <taxon>Eukaryota</taxon>
        <taxon>Metazoa</taxon>
        <taxon>Chordata</taxon>
        <taxon>Craniata</taxon>
        <taxon>Vertebrata</taxon>
        <taxon>Euteleostomi</taxon>
        <taxon>Mammalia</taxon>
        <taxon>Eutheria</taxon>
        <taxon>Euarchontoglires</taxon>
        <taxon>Glires</taxon>
        <taxon>Rodentia</taxon>
        <taxon>Myomorpha</taxon>
        <taxon>Dipodoidea</taxon>
        <taxon>Dipodidae</taxon>
        <taxon>Dipodinae</taxon>
        <taxon>Jaculus</taxon>
    </lineage>
</organism>
<dbReference type="SUPFAM" id="SSF50494">
    <property type="entry name" value="Trypsin-like serine proteases"/>
    <property type="match status" value="1"/>
</dbReference>
<dbReference type="FunFam" id="2.40.10.10:FF:000224">
    <property type="entry name" value="Protease, serine 51"/>
    <property type="match status" value="1"/>
</dbReference>
<feature type="domain" description="Peptidase S1" evidence="3">
    <location>
        <begin position="10"/>
        <end position="193"/>
    </location>
</feature>
<sequence>MVSSPGKLEMTVVNATVILGAKKLSDIHLERKQVQKIIVHKDYKPPHFDSDLCLLLLATPVEFTNFKMPICLPQKQSTWDRCWMAEWVSSPGYGYKGFNMQLKKLRVVQISWRQCVKRVSQLSKTMLCAWKEPDTNGKCQGDGGAPMVCANWGSPRLFQVGVFSWGVSSGSRGRPGLFVSVTQFIPWILEETQKEGRALTLSGAQRSPLTCSPWFPILLSLGSQMLLAAMFAGDKSEF</sequence>
<dbReference type="CDD" id="cd00190">
    <property type="entry name" value="Tryp_SPc"/>
    <property type="match status" value="1"/>
</dbReference>
<keyword evidence="5" id="KW-1185">Reference proteome</keyword>
<accession>A0A8C5KCS3</accession>
<reference evidence="4" key="2">
    <citation type="submission" date="2025-09" db="UniProtKB">
        <authorList>
            <consortium name="Ensembl"/>
        </authorList>
    </citation>
    <scope>IDENTIFICATION</scope>
</reference>
<evidence type="ECO:0000259" key="3">
    <source>
        <dbReference type="PROSITE" id="PS50240"/>
    </source>
</evidence>
<dbReference type="InterPro" id="IPR043504">
    <property type="entry name" value="Peptidase_S1_PA_chymotrypsin"/>
</dbReference>
<evidence type="ECO:0000313" key="5">
    <source>
        <dbReference type="Proteomes" id="UP000694385"/>
    </source>
</evidence>
<dbReference type="PANTHER" id="PTHR24256">
    <property type="entry name" value="TRYPTASE-RELATED"/>
    <property type="match status" value="1"/>
</dbReference>
<dbReference type="Ensembl" id="ENSJJAT00000013238.1">
    <property type="protein sequence ID" value="ENSJJAP00000006840.1"/>
    <property type="gene ID" value="ENSJJAG00000011396.1"/>
</dbReference>
<dbReference type="GeneTree" id="ENSGT01030000234551"/>
<protein>
    <submittedName>
        <fullName evidence="4">Serine protease 55-like</fullName>
    </submittedName>
</protein>
<gene>
    <name evidence="4" type="primary">LOC101607034</name>
</gene>
<dbReference type="GO" id="GO:0006508">
    <property type="term" value="P:proteolysis"/>
    <property type="evidence" value="ECO:0007669"/>
    <property type="project" value="InterPro"/>
</dbReference>
<dbReference type="Pfam" id="PF00089">
    <property type="entry name" value="Trypsin"/>
    <property type="match status" value="1"/>
</dbReference>
<name>A0A8C5KCS3_JACJA</name>
<dbReference type="InterPro" id="IPR009003">
    <property type="entry name" value="Peptidase_S1_PA"/>
</dbReference>
<reference evidence="4" key="1">
    <citation type="submission" date="2025-08" db="UniProtKB">
        <authorList>
            <consortium name="Ensembl"/>
        </authorList>
    </citation>
    <scope>IDENTIFICATION</scope>
</reference>
<proteinExistence type="inferred from homology"/>
<dbReference type="Proteomes" id="UP000694385">
    <property type="component" value="Unassembled WGS sequence"/>
</dbReference>
<dbReference type="PROSITE" id="PS50240">
    <property type="entry name" value="TRYPSIN_DOM"/>
    <property type="match status" value="1"/>
</dbReference>
<dbReference type="InterPro" id="IPR001254">
    <property type="entry name" value="Trypsin_dom"/>
</dbReference>
<evidence type="ECO:0000313" key="4">
    <source>
        <dbReference type="Ensembl" id="ENSJJAP00000006840.1"/>
    </source>
</evidence>